<evidence type="ECO:0000313" key="1">
    <source>
        <dbReference type="EMBL" id="QEP30416.1"/>
    </source>
</evidence>
<dbReference type="RefSeq" id="WP_149615631.1">
    <property type="nucleotide sequence ID" value="NZ_CP043619.1"/>
</dbReference>
<gene>
    <name evidence="1" type="ORF">C6Y53_19560</name>
</gene>
<protein>
    <submittedName>
        <fullName evidence="1">Uncharacterized protein</fullName>
    </submittedName>
</protein>
<proteinExistence type="predicted"/>
<keyword evidence="2" id="KW-1185">Reference proteome</keyword>
<name>A0A5C2H3E3_9RHOB</name>
<dbReference type="KEGG" id="thas:C6Y53_19560"/>
<accession>A0A5C2H3E3</accession>
<evidence type="ECO:0000313" key="2">
    <source>
        <dbReference type="Proteomes" id="UP000237655"/>
    </source>
</evidence>
<reference evidence="1 2" key="1">
    <citation type="submission" date="2019-09" db="EMBL/GenBank/DDBJ databases">
        <title>Novel bacterium SH-1.</title>
        <authorList>
            <person name="Kim Y.-S."/>
            <person name="Kim K.-H."/>
        </authorList>
    </citation>
    <scope>NUCLEOTIDE SEQUENCE [LARGE SCALE GENOMIC DNA]</scope>
    <source>
        <strain evidence="1 2">SH-1</strain>
        <plasmid evidence="1 2">p1</plasmid>
    </source>
</reference>
<dbReference type="EMBL" id="CP043619">
    <property type="protein sequence ID" value="QEP30416.1"/>
    <property type="molecule type" value="Genomic_DNA"/>
</dbReference>
<keyword evidence="1" id="KW-0614">Plasmid</keyword>
<sequence length="164" mass="18328">MTQTPQEIRILLGPVARGLIEGVDRNRPSALDVAITTLKNQVRDLSEQASPVAPDQPTSDERILSVLKTQSRAIREMSELAVAEMKMTRLLISALLKDSDNDDPRLRELSETVIDQIYENSSILSADDRDGLLQKEEAFLTATRLELERGPDACKTNEGREIER</sequence>
<dbReference type="Proteomes" id="UP000237655">
    <property type="component" value="Plasmid p1"/>
</dbReference>
<organism evidence="1 2">
    <name type="scientific">Pukyongiella litopenaei</name>
    <dbReference type="NCBI Taxonomy" id="2605946"/>
    <lineage>
        <taxon>Bacteria</taxon>
        <taxon>Pseudomonadati</taxon>
        <taxon>Pseudomonadota</taxon>
        <taxon>Alphaproteobacteria</taxon>
        <taxon>Rhodobacterales</taxon>
        <taxon>Paracoccaceae</taxon>
        <taxon>Pukyongiella</taxon>
    </lineage>
</organism>
<geneLocation type="plasmid" evidence="1 2">
    <name>p1</name>
</geneLocation>
<dbReference type="AlphaFoldDB" id="A0A5C2H3E3"/>